<dbReference type="Gene3D" id="3.40.50.2000">
    <property type="entry name" value="Glycogen Phosphorylase B"/>
    <property type="match status" value="1"/>
</dbReference>
<evidence type="ECO:0000259" key="1">
    <source>
        <dbReference type="Pfam" id="PF00534"/>
    </source>
</evidence>
<dbReference type="RefSeq" id="WP_108688719.1">
    <property type="nucleotide sequence ID" value="NZ_QCYK01000003.1"/>
</dbReference>
<reference evidence="2 3" key="1">
    <citation type="submission" date="2018-04" db="EMBL/GenBank/DDBJ databases">
        <title>Chitinophaga fuyangensis sp. nov., isolated from soil in a chemical factory.</title>
        <authorList>
            <person name="Chen K."/>
        </authorList>
    </citation>
    <scope>NUCLEOTIDE SEQUENCE [LARGE SCALE GENOMIC DNA]</scope>
    <source>
        <strain evidence="2 3">LY-1</strain>
    </source>
</reference>
<feature type="domain" description="Glycosyl transferase family 1" evidence="1">
    <location>
        <begin position="188"/>
        <end position="325"/>
    </location>
</feature>
<name>A0A2T7BD21_9BACT</name>
<dbReference type="AlphaFoldDB" id="A0A2T7BD21"/>
<comment type="caution">
    <text evidence="2">The sequence shown here is derived from an EMBL/GenBank/DDBJ whole genome shotgun (WGS) entry which is preliminary data.</text>
</comment>
<dbReference type="CDD" id="cd03801">
    <property type="entry name" value="GT4_PimA-like"/>
    <property type="match status" value="1"/>
</dbReference>
<dbReference type="Proteomes" id="UP000244450">
    <property type="component" value="Unassembled WGS sequence"/>
</dbReference>
<dbReference type="InterPro" id="IPR001296">
    <property type="entry name" value="Glyco_trans_1"/>
</dbReference>
<dbReference type="Pfam" id="PF00534">
    <property type="entry name" value="Glycos_transf_1"/>
    <property type="match status" value="1"/>
</dbReference>
<protein>
    <recommendedName>
        <fullName evidence="1">Glycosyl transferase family 1 domain-containing protein</fullName>
    </recommendedName>
</protein>
<dbReference type="SUPFAM" id="SSF53756">
    <property type="entry name" value="UDP-Glycosyltransferase/glycogen phosphorylase"/>
    <property type="match status" value="1"/>
</dbReference>
<dbReference type="GO" id="GO:0016757">
    <property type="term" value="F:glycosyltransferase activity"/>
    <property type="evidence" value="ECO:0007669"/>
    <property type="project" value="InterPro"/>
</dbReference>
<keyword evidence="3" id="KW-1185">Reference proteome</keyword>
<dbReference type="PANTHER" id="PTHR45947">
    <property type="entry name" value="SULFOQUINOVOSYL TRANSFERASE SQD2"/>
    <property type="match status" value="1"/>
</dbReference>
<accession>A0A2T7BD21</accession>
<dbReference type="EMBL" id="QCYK01000003">
    <property type="protein sequence ID" value="PUZ22975.1"/>
    <property type="molecule type" value="Genomic_DNA"/>
</dbReference>
<organism evidence="2 3">
    <name type="scientific">Chitinophaga parva</name>
    <dbReference type="NCBI Taxonomy" id="2169414"/>
    <lineage>
        <taxon>Bacteria</taxon>
        <taxon>Pseudomonadati</taxon>
        <taxon>Bacteroidota</taxon>
        <taxon>Chitinophagia</taxon>
        <taxon>Chitinophagales</taxon>
        <taxon>Chitinophagaceae</taxon>
        <taxon>Chitinophaga</taxon>
    </lineage>
</organism>
<evidence type="ECO:0000313" key="2">
    <source>
        <dbReference type="EMBL" id="PUZ22975.1"/>
    </source>
</evidence>
<dbReference type="PANTHER" id="PTHR45947:SF3">
    <property type="entry name" value="SULFOQUINOVOSYL TRANSFERASE SQD2"/>
    <property type="match status" value="1"/>
</dbReference>
<evidence type="ECO:0000313" key="3">
    <source>
        <dbReference type="Proteomes" id="UP000244450"/>
    </source>
</evidence>
<sequence>MKVLFISRATLYTARGGDTVQILHTARCLRQLGVEVDIALSSDKQINYEAYQLLHFFNIIRPADIIYHADKSGLPYVVSPIYLSYEDIPKTYKHPLYRVLGLFNKHKQEYLKTVGRSFKNGEKVISWKYLFLGHRQAIAYILRRCAYLLPNSCSEYARLKNDFPEAGRFAVVPNSIDTTVFHIAAAPVKRKPALLCVARIEPIKNQLNIINALRETGTPITFVGDAAPNHSAYYQECRRAAYDNVQFISHQEPAMVATLYQQYKTHILASWFETTGLSSLEAAACGCTLVVSEKGDTREYFSGHVQYCHPGNPQSIRSAVEQALQTAADPLFASRIALENNWDMTALKTLEVYKKVMDAQE</sequence>
<dbReference type="InterPro" id="IPR050194">
    <property type="entry name" value="Glycosyltransferase_grp1"/>
</dbReference>
<dbReference type="OrthoDB" id="9811239at2"/>
<proteinExistence type="predicted"/>
<gene>
    <name evidence="2" type="ORF">DCC81_21420</name>
</gene>